<evidence type="ECO:0000256" key="4">
    <source>
        <dbReference type="ARBA" id="ARBA00023002"/>
    </source>
</evidence>
<dbReference type="InterPro" id="IPR051395">
    <property type="entry name" value="Cytochrome_c_Peroxidase/MauG"/>
</dbReference>
<dbReference type="GO" id="GO:0004130">
    <property type="term" value="F:cytochrome-c peroxidase activity"/>
    <property type="evidence" value="ECO:0007669"/>
    <property type="project" value="TreeGrafter"/>
</dbReference>
<evidence type="ECO:0000256" key="3">
    <source>
        <dbReference type="ARBA" id="ARBA00022723"/>
    </source>
</evidence>
<keyword evidence="4" id="KW-0560">Oxidoreductase</keyword>
<dbReference type="PANTHER" id="PTHR30600">
    <property type="entry name" value="CYTOCHROME C PEROXIDASE-RELATED"/>
    <property type="match status" value="1"/>
</dbReference>
<feature type="domain" description="Cytochrome c" evidence="7">
    <location>
        <begin position="282"/>
        <end position="444"/>
    </location>
</feature>
<dbReference type="Pfam" id="PF03150">
    <property type="entry name" value="CCP_MauG"/>
    <property type="match status" value="1"/>
</dbReference>
<keyword evidence="3 6" id="KW-0479">Metal-binding</keyword>
<evidence type="ECO:0000259" key="7">
    <source>
        <dbReference type="PROSITE" id="PS51007"/>
    </source>
</evidence>
<name>A0A2S5JMP7_9RHOB</name>
<dbReference type="GO" id="GO:0046872">
    <property type="term" value="F:metal ion binding"/>
    <property type="evidence" value="ECO:0007669"/>
    <property type="project" value="UniProtKB-KW"/>
</dbReference>
<keyword evidence="9" id="KW-1185">Reference proteome</keyword>
<dbReference type="Proteomes" id="UP000239736">
    <property type="component" value="Unassembled WGS sequence"/>
</dbReference>
<dbReference type="InterPro" id="IPR036909">
    <property type="entry name" value="Cyt_c-like_dom_sf"/>
</dbReference>
<dbReference type="GO" id="GO:0030313">
    <property type="term" value="C:cell envelope"/>
    <property type="evidence" value="ECO:0007669"/>
    <property type="project" value="UniProtKB-SubCell"/>
</dbReference>
<sequence length="467" mass="50417">MAGRIGLAVRAEFPDTGSFMANALRYVPFAATLAAALHLTPVMADPGNLPRPVTDADYVPVDPDEARLGQLLFYDPILSGNRNISCATCHHPKFGTSDGLSLGMGEGGIGLGPDRHVDPANPPELRIPRNAPALFNLGAREFTRLFHDGRIEADPMRPSGLRTPLEDEMVTGFDSVLSAQTMFPVLSPDEMAGHYQENEIAKAVRSGRITGKGGAWDLISARVASIPAYAAMFARVYPDIGEGRPIAFTDISNAIAAFMALEWRSDDSAFDRYLRGQGDLPKAARRGMELFYGRGGCATCHAGPFQTDHGFHAMGEPQLGPGKAERFERHSRDIGRMRVSNRPEDAYAFRTPSLRNVMHTGPWGHAGAWSDMRKFLAHHADPAQGLGGYDRAQAVLPAMQSEKDDWAILDDPAEVAAIEAAARPGVRLSQAEIDDLIAFLDALSDETALKGRLGVPDSVPSGLPVER</sequence>
<organism evidence="8 9">
    <name type="scientific">Albidovulum inexpectatum</name>
    <dbReference type="NCBI Taxonomy" id="196587"/>
    <lineage>
        <taxon>Bacteria</taxon>
        <taxon>Pseudomonadati</taxon>
        <taxon>Pseudomonadota</taxon>
        <taxon>Alphaproteobacteria</taxon>
        <taxon>Rhodobacterales</taxon>
        <taxon>Paracoccaceae</taxon>
        <taxon>Albidovulum</taxon>
    </lineage>
</organism>
<proteinExistence type="predicted"/>
<evidence type="ECO:0000256" key="5">
    <source>
        <dbReference type="ARBA" id="ARBA00023004"/>
    </source>
</evidence>
<dbReference type="PROSITE" id="PS51007">
    <property type="entry name" value="CYTC"/>
    <property type="match status" value="1"/>
</dbReference>
<evidence type="ECO:0000256" key="6">
    <source>
        <dbReference type="PROSITE-ProRule" id="PRU00433"/>
    </source>
</evidence>
<dbReference type="InterPro" id="IPR004852">
    <property type="entry name" value="Di-haem_cyt_c_peroxidsae"/>
</dbReference>
<evidence type="ECO:0000256" key="2">
    <source>
        <dbReference type="ARBA" id="ARBA00022617"/>
    </source>
</evidence>
<dbReference type="AlphaFoldDB" id="A0A2S5JMP7"/>
<dbReference type="InterPro" id="IPR009056">
    <property type="entry name" value="Cyt_c-like_dom"/>
</dbReference>
<comment type="subcellular location">
    <subcellularLocation>
        <location evidence="1">Cell envelope</location>
    </subcellularLocation>
</comment>
<accession>A0A2S5JMP7</accession>
<evidence type="ECO:0000256" key="1">
    <source>
        <dbReference type="ARBA" id="ARBA00004196"/>
    </source>
</evidence>
<dbReference type="Gene3D" id="1.10.760.10">
    <property type="entry name" value="Cytochrome c-like domain"/>
    <property type="match status" value="2"/>
</dbReference>
<keyword evidence="8" id="KW-0575">Peroxidase</keyword>
<protein>
    <submittedName>
        <fullName evidence="8">Cytochrome c peroxidase</fullName>
    </submittedName>
</protein>
<dbReference type="GO" id="GO:0020037">
    <property type="term" value="F:heme binding"/>
    <property type="evidence" value="ECO:0007669"/>
    <property type="project" value="InterPro"/>
</dbReference>
<reference evidence="8 9" key="1">
    <citation type="submission" date="2018-01" db="EMBL/GenBank/DDBJ databases">
        <title>Genomic Encyclopedia of Archaeal and Bacterial Type Strains, Phase II (KMG-II): from individual species to whole genera.</title>
        <authorList>
            <person name="Goeker M."/>
        </authorList>
    </citation>
    <scope>NUCLEOTIDE SEQUENCE [LARGE SCALE GENOMIC DNA]</scope>
    <source>
        <strain evidence="8 9">DSM 12048</strain>
    </source>
</reference>
<keyword evidence="2 6" id="KW-0349">Heme</keyword>
<dbReference type="EMBL" id="PRDS01000001">
    <property type="protein sequence ID" value="PPB82673.1"/>
    <property type="molecule type" value="Genomic_DNA"/>
</dbReference>
<dbReference type="SUPFAM" id="SSF46626">
    <property type="entry name" value="Cytochrome c"/>
    <property type="match status" value="2"/>
</dbReference>
<dbReference type="GO" id="GO:0009055">
    <property type="term" value="F:electron transfer activity"/>
    <property type="evidence" value="ECO:0007669"/>
    <property type="project" value="InterPro"/>
</dbReference>
<keyword evidence="5 6" id="KW-0408">Iron</keyword>
<gene>
    <name evidence="8" type="ORF">LV82_00612</name>
</gene>
<comment type="caution">
    <text evidence="8">The sequence shown here is derived from an EMBL/GenBank/DDBJ whole genome shotgun (WGS) entry which is preliminary data.</text>
</comment>
<evidence type="ECO:0000313" key="9">
    <source>
        <dbReference type="Proteomes" id="UP000239736"/>
    </source>
</evidence>
<evidence type="ECO:0000313" key="8">
    <source>
        <dbReference type="EMBL" id="PPB82673.1"/>
    </source>
</evidence>